<evidence type="ECO:0000256" key="6">
    <source>
        <dbReference type="ARBA" id="ARBA00022741"/>
    </source>
</evidence>
<evidence type="ECO:0000256" key="9">
    <source>
        <dbReference type="ARBA" id="ARBA00023012"/>
    </source>
</evidence>
<dbReference type="EC" id="2.7.13.3" evidence="3"/>
<evidence type="ECO:0000256" key="4">
    <source>
        <dbReference type="ARBA" id="ARBA00022553"/>
    </source>
</evidence>
<dbReference type="InterPro" id="IPR036097">
    <property type="entry name" value="HisK_dim/P_sf"/>
</dbReference>
<sequence>MGNRMFKQMRFRLTLLFTSLMVFFLISFIAISYIVGSALIITKQEQQVVALAEEEYKEHRSELLYLHNRPYAMHTKKNTVDYRAEIPMFYYVVTKDGKIINGDESLPEIRKQLIRFIADWIPRDGEVRRETMNMADGTTISFLLSGKPVFQDGVHIGTIYTGTNITTQMDIIKVLVIALGIIAVLFIGLSIWLGYYMSGKAMIPIVNAFQRQKDFVTNASHELRTPLSILQSSIEVIEVEERKKLSDFSLQIFHDMKDELKRMTKLVHDLLLLARFDANTIFLTKEQFALAPMIDEWMRKCRMLTEEKKITCDASVPQHVVIYGDKERIAQLLFILLDNAIKYNVENGEITITVRDDKGKVEIEVSDTGIGIPPEHQPFIFERFYRVDQSRSRNLQGNGIGLSIAKWIVDAHDGTITVQSKVGEGSRFIITLPQIHA</sequence>
<organism evidence="13 14">
    <name type="scientific">Anoxybacillus flavithermus</name>
    <dbReference type="NCBI Taxonomy" id="33934"/>
    <lineage>
        <taxon>Bacteria</taxon>
        <taxon>Bacillati</taxon>
        <taxon>Bacillota</taxon>
        <taxon>Bacilli</taxon>
        <taxon>Bacillales</taxon>
        <taxon>Anoxybacillaceae</taxon>
        <taxon>Anoxybacillus</taxon>
    </lineage>
</organism>
<dbReference type="Pfam" id="PF02518">
    <property type="entry name" value="HATPase_c"/>
    <property type="match status" value="1"/>
</dbReference>
<protein>
    <recommendedName>
        <fullName evidence="3">histidine kinase</fullName>
        <ecNumber evidence="3">2.7.13.3</ecNumber>
    </recommendedName>
</protein>
<reference evidence="13 14" key="1">
    <citation type="submission" date="2017-10" db="EMBL/GenBank/DDBJ databases">
        <title>Draft genome sequence of Anoxybacillus flavithermus KU2-6-11 from caldera Uzon (Russia:Kamchtka).</title>
        <authorList>
            <person name="Korzhuk A.V."/>
            <person name="Rozanov A.S."/>
            <person name="Bryanskaya A.V."/>
            <person name="Peltek S.E."/>
        </authorList>
    </citation>
    <scope>NUCLEOTIDE SEQUENCE [LARGE SCALE GENOMIC DNA]</scope>
    <source>
        <strain evidence="13 14">KU2-6_11</strain>
    </source>
</reference>
<dbReference type="FunFam" id="3.30.565.10:FF:000006">
    <property type="entry name" value="Sensor histidine kinase WalK"/>
    <property type="match status" value="1"/>
</dbReference>
<dbReference type="SUPFAM" id="SSF47384">
    <property type="entry name" value="Homodimeric domain of signal transducing histidine kinase"/>
    <property type="match status" value="1"/>
</dbReference>
<accession>A0A2G5RQF9</accession>
<dbReference type="Proteomes" id="UP000230559">
    <property type="component" value="Unassembled WGS sequence"/>
</dbReference>
<keyword evidence="8" id="KW-0067">ATP-binding</keyword>
<dbReference type="Gene3D" id="1.10.287.130">
    <property type="match status" value="1"/>
</dbReference>
<evidence type="ECO:0000259" key="12">
    <source>
        <dbReference type="PROSITE" id="PS50109"/>
    </source>
</evidence>
<dbReference type="AlphaFoldDB" id="A0A2G5RQF9"/>
<evidence type="ECO:0000256" key="11">
    <source>
        <dbReference type="SAM" id="Phobius"/>
    </source>
</evidence>
<dbReference type="CDD" id="cd00075">
    <property type="entry name" value="HATPase"/>
    <property type="match status" value="1"/>
</dbReference>
<dbReference type="InterPro" id="IPR050351">
    <property type="entry name" value="BphY/WalK/GraS-like"/>
</dbReference>
<dbReference type="InterPro" id="IPR005467">
    <property type="entry name" value="His_kinase_dom"/>
</dbReference>
<evidence type="ECO:0000313" key="13">
    <source>
        <dbReference type="EMBL" id="PIC05005.1"/>
    </source>
</evidence>
<dbReference type="Pfam" id="PF00512">
    <property type="entry name" value="HisKA"/>
    <property type="match status" value="1"/>
</dbReference>
<evidence type="ECO:0000256" key="5">
    <source>
        <dbReference type="ARBA" id="ARBA00022679"/>
    </source>
</evidence>
<proteinExistence type="predicted"/>
<keyword evidence="4" id="KW-0597">Phosphoprotein</keyword>
<evidence type="ECO:0000256" key="8">
    <source>
        <dbReference type="ARBA" id="ARBA00022840"/>
    </source>
</evidence>
<keyword evidence="6" id="KW-0547">Nucleotide-binding</keyword>
<dbReference type="InterPro" id="IPR003661">
    <property type="entry name" value="HisK_dim/P_dom"/>
</dbReference>
<evidence type="ECO:0000256" key="3">
    <source>
        <dbReference type="ARBA" id="ARBA00012438"/>
    </source>
</evidence>
<dbReference type="SMART" id="SM00388">
    <property type="entry name" value="HisKA"/>
    <property type="match status" value="1"/>
</dbReference>
<dbReference type="GO" id="GO:0005524">
    <property type="term" value="F:ATP binding"/>
    <property type="evidence" value="ECO:0007669"/>
    <property type="project" value="UniProtKB-KW"/>
</dbReference>
<evidence type="ECO:0000256" key="2">
    <source>
        <dbReference type="ARBA" id="ARBA00004651"/>
    </source>
</evidence>
<comment type="subcellular location">
    <subcellularLocation>
        <location evidence="2">Cell membrane</location>
        <topology evidence="2">Multi-pass membrane protein</topology>
    </subcellularLocation>
</comment>
<dbReference type="InterPro" id="IPR036890">
    <property type="entry name" value="HATPase_C_sf"/>
</dbReference>
<dbReference type="PANTHER" id="PTHR45453">
    <property type="entry name" value="PHOSPHATE REGULON SENSOR PROTEIN PHOR"/>
    <property type="match status" value="1"/>
</dbReference>
<dbReference type="PANTHER" id="PTHR45453:SF1">
    <property type="entry name" value="PHOSPHATE REGULON SENSOR PROTEIN PHOR"/>
    <property type="match status" value="1"/>
</dbReference>
<gene>
    <name evidence="13" type="ORF">CS060_06985</name>
</gene>
<keyword evidence="11" id="KW-1133">Transmembrane helix</keyword>
<dbReference type="EMBL" id="PEDM01000011">
    <property type="protein sequence ID" value="PIC05005.1"/>
    <property type="molecule type" value="Genomic_DNA"/>
</dbReference>
<dbReference type="InterPro" id="IPR003594">
    <property type="entry name" value="HATPase_dom"/>
</dbReference>
<keyword evidence="11" id="KW-0812">Transmembrane</keyword>
<dbReference type="PRINTS" id="PR00344">
    <property type="entry name" value="BCTRLSENSOR"/>
</dbReference>
<dbReference type="GO" id="GO:0000155">
    <property type="term" value="F:phosphorelay sensor kinase activity"/>
    <property type="evidence" value="ECO:0007669"/>
    <property type="project" value="InterPro"/>
</dbReference>
<dbReference type="PROSITE" id="PS50109">
    <property type="entry name" value="HIS_KIN"/>
    <property type="match status" value="1"/>
</dbReference>
<keyword evidence="9" id="KW-0902">Two-component regulatory system</keyword>
<dbReference type="GO" id="GO:0005886">
    <property type="term" value="C:plasma membrane"/>
    <property type="evidence" value="ECO:0007669"/>
    <property type="project" value="UniProtKB-SubCell"/>
</dbReference>
<feature type="domain" description="Histidine kinase" evidence="12">
    <location>
        <begin position="218"/>
        <end position="436"/>
    </location>
</feature>
<evidence type="ECO:0000256" key="10">
    <source>
        <dbReference type="ARBA" id="ARBA00023136"/>
    </source>
</evidence>
<dbReference type="GO" id="GO:0016036">
    <property type="term" value="P:cellular response to phosphate starvation"/>
    <property type="evidence" value="ECO:0007669"/>
    <property type="project" value="TreeGrafter"/>
</dbReference>
<evidence type="ECO:0000256" key="1">
    <source>
        <dbReference type="ARBA" id="ARBA00000085"/>
    </source>
</evidence>
<feature type="transmembrane region" description="Helical" evidence="11">
    <location>
        <begin position="174"/>
        <end position="195"/>
    </location>
</feature>
<keyword evidence="10 11" id="KW-0472">Membrane</keyword>
<evidence type="ECO:0000313" key="14">
    <source>
        <dbReference type="Proteomes" id="UP000230559"/>
    </source>
</evidence>
<keyword evidence="7 13" id="KW-0418">Kinase</keyword>
<dbReference type="CDD" id="cd00082">
    <property type="entry name" value="HisKA"/>
    <property type="match status" value="1"/>
</dbReference>
<name>A0A2G5RQF9_9BACL</name>
<keyword evidence="5" id="KW-0808">Transferase</keyword>
<evidence type="ECO:0000256" key="7">
    <source>
        <dbReference type="ARBA" id="ARBA00022777"/>
    </source>
</evidence>
<comment type="caution">
    <text evidence="13">The sequence shown here is derived from an EMBL/GenBank/DDBJ whole genome shotgun (WGS) entry which is preliminary data.</text>
</comment>
<dbReference type="SMART" id="SM00387">
    <property type="entry name" value="HATPase_c"/>
    <property type="match status" value="1"/>
</dbReference>
<dbReference type="FunFam" id="1.10.287.130:FF:000001">
    <property type="entry name" value="Two-component sensor histidine kinase"/>
    <property type="match status" value="1"/>
</dbReference>
<dbReference type="Gene3D" id="3.30.565.10">
    <property type="entry name" value="Histidine kinase-like ATPase, C-terminal domain"/>
    <property type="match status" value="1"/>
</dbReference>
<dbReference type="GO" id="GO:0004721">
    <property type="term" value="F:phosphoprotein phosphatase activity"/>
    <property type="evidence" value="ECO:0007669"/>
    <property type="project" value="TreeGrafter"/>
</dbReference>
<comment type="catalytic activity">
    <reaction evidence="1">
        <text>ATP + protein L-histidine = ADP + protein N-phospho-L-histidine.</text>
        <dbReference type="EC" id="2.7.13.3"/>
    </reaction>
</comment>
<dbReference type="SUPFAM" id="SSF55874">
    <property type="entry name" value="ATPase domain of HSP90 chaperone/DNA topoisomerase II/histidine kinase"/>
    <property type="match status" value="1"/>
</dbReference>
<dbReference type="InterPro" id="IPR004358">
    <property type="entry name" value="Sig_transdc_His_kin-like_C"/>
</dbReference>